<dbReference type="CDD" id="cd00712">
    <property type="entry name" value="AsnB"/>
    <property type="match status" value="1"/>
</dbReference>
<sequence length="647" mass="71866">MCGITGLWTPKQTGQRNNAAIVTAMNAALLHRGPDGGDVWVDDATGVALGQRRLAIIDLSDAGKQPMPSADGRYVMVYNGEIYNAEDLRAKLARYNIAWRGHSDSEVILEAFAHWGIAETLKLLIGMFAIVLWDKKLHRMVMVRDRLGIKPLYWTHHDGRFAFASELKALVAGGVCPREVDSGALDNYLRFGYVPSGQSIYRKTRQVRPGHMIEIDAEGQIRDSIYWSMEDVVLNGRNNRWAGDDASAIDALEDLLRDAVERRMVADVPLGAFLSGGIDSSTVVALMQSVASKPVKTYSIGFEDQAFNEAAFAGAVAKHLGTDHTELYVTAQDALDVVPKLADMYDEPFFDSSGIPTALMSSLTRKDVTVALSGDGGDETFGGYNRYLWAKNVARMTDMIPFGASHIASALTVLSPRQWDRVCSVLPVGGKTGTIGDKIHKVAPLLAIRDDIDRYVALLELWDPKTLRPHGRGDEKAPVFHVPGEKFSRNRNLDYISAMQVMDTMMYMVDDVLTKVDRASMAASLEVRVPLIDHRVIEFGWRLPAHLKIHDGTGKIALRRILQKYVPDELINRPKTGFGVPLADWLRGPLRDWAQDLLARSALYEDFGLDRAVVETAMKDHQAGRTNNAHKLWSVLMLSAWQQRWLS</sequence>
<dbReference type="Gene3D" id="3.60.20.10">
    <property type="entry name" value="Glutamine Phosphoribosylpyrophosphate, subunit 1, domain 1"/>
    <property type="match status" value="1"/>
</dbReference>
<evidence type="ECO:0000313" key="12">
    <source>
        <dbReference type="EMBL" id="RCK53628.1"/>
    </source>
</evidence>
<evidence type="ECO:0000256" key="3">
    <source>
        <dbReference type="ARBA" id="ARBA00012737"/>
    </source>
</evidence>
<dbReference type="InterPro" id="IPR001962">
    <property type="entry name" value="Asn_synthase"/>
</dbReference>
<dbReference type="InterPro" id="IPR033738">
    <property type="entry name" value="AsnB_N"/>
</dbReference>
<evidence type="ECO:0000256" key="2">
    <source>
        <dbReference type="ARBA" id="ARBA00005752"/>
    </source>
</evidence>
<dbReference type="NCBIfam" id="TIGR01536">
    <property type="entry name" value="asn_synth_AEB"/>
    <property type="match status" value="1"/>
</dbReference>
<dbReference type="Pfam" id="PF13522">
    <property type="entry name" value="GATase_6"/>
    <property type="match status" value="1"/>
</dbReference>
<feature type="site" description="Important for beta-aspartyl-AMP intermediate formation" evidence="10">
    <location>
        <position position="375"/>
    </location>
</feature>
<feature type="domain" description="Glutamine amidotransferase type-2" evidence="11">
    <location>
        <begin position="2"/>
        <end position="218"/>
    </location>
</feature>
<evidence type="ECO:0000256" key="5">
    <source>
        <dbReference type="ARBA" id="ARBA00022840"/>
    </source>
</evidence>
<organism evidence="12 13">
    <name type="scientific">Thalassospira profundimaris</name>
    <dbReference type="NCBI Taxonomy" id="502049"/>
    <lineage>
        <taxon>Bacteria</taxon>
        <taxon>Pseudomonadati</taxon>
        <taxon>Pseudomonadota</taxon>
        <taxon>Alphaproteobacteria</taxon>
        <taxon>Rhodospirillales</taxon>
        <taxon>Thalassospiraceae</taxon>
        <taxon>Thalassospira</taxon>
    </lineage>
</organism>
<dbReference type="OrthoDB" id="9763290at2"/>
<evidence type="ECO:0000256" key="4">
    <source>
        <dbReference type="ARBA" id="ARBA00022741"/>
    </source>
</evidence>
<dbReference type="GO" id="GO:0005829">
    <property type="term" value="C:cytosol"/>
    <property type="evidence" value="ECO:0007669"/>
    <property type="project" value="TreeGrafter"/>
</dbReference>
<feature type="active site" description="For GATase activity" evidence="8">
    <location>
        <position position="2"/>
    </location>
</feature>
<dbReference type="InterPro" id="IPR014729">
    <property type="entry name" value="Rossmann-like_a/b/a_fold"/>
</dbReference>
<dbReference type="InterPro" id="IPR006426">
    <property type="entry name" value="Asn_synth_AEB"/>
</dbReference>
<dbReference type="PROSITE" id="PS51278">
    <property type="entry name" value="GATASE_TYPE_2"/>
    <property type="match status" value="1"/>
</dbReference>
<evidence type="ECO:0000256" key="1">
    <source>
        <dbReference type="ARBA" id="ARBA00005187"/>
    </source>
</evidence>
<keyword evidence="6 8" id="KW-0315">Glutamine amidotransferase</keyword>
<evidence type="ECO:0000313" key="13">
    <source>
        <dbReference type="Proteomes" id="UP000252517"/>
    </source>
</evidence>
<dbReference type="Gene3D" id="3.40.50.620">
    <property type="entry name" value="HUPs"/>
    <property type="match status" value="1"/>
</dbReference>
<gene>
    <name evidence="12" type="ORF">TH25_03685</name>
</gene>
<comment type="catalytic activity">
    <reaction evidence="7">
        <text>L-aspartate + L-glutamine + ATP + H2O = L-asparagine + L-glutamate + AMP + diphosphate + H(+)</text>
        <dbReference type="Rhea" id="RHEA:12228"/>
        <dbReference type="ChEBI" id="CHEBI:15377"/>
        <dbReference type="ChEBI" id="CHEBI:15378"/>
        <dbReference type="ChEBI" id="CHEBI:29985"/>
        <dbReference type="ChEBI" id="CHEBI:29991"/>
        <dbReference type="ChEBI" id="CHEBI:30616"/>
        <dbReference type="ChEBI" id="CHEBI:33019"/>
        <dbReference type="ChEBI" id="CHEBI:58048"/>
        <dbReference type="ChEBI" id="CHEBI:58359"/>
        <dbReference type="ChEBI" id="CHEBI:456215"/>
        <dbReference type="EC" id="6.3.5.4"/>
    </reaction>
</comment>
<keyword evidence="8" id="KW-0028">Amino-acid biosynthesis</keyword>
<dbReference type="GO" id="GO:0004066">
    <property type="term" value="F:asparagine synthase (glutamine-hydrolyzing) activity"/>
    <property type="evidence" value="ECO:0007669"/>
    <property type="project" value="UniProtKB-EC"/>
</dbReference>
<name>A0A367XJ34_9PROT</name>
<dbReference type="PANTHER" id="PTHR43284">
    <property type="entry name" value="ASPARAGINE SYNTHETASE (GLUTAMINE-HYDROLYZING)"/>
    <property type="match status" value="1"/>
</dbReference>
<dbReference type="CDD" id="cd01991">
    <property type="entry name" value="Asn_synthase_B_C"/>
    <property type="match status" value="1"/>
</dbReference>
<evidence type="ECO:0000256" key="8">
    <source>
        <dbReference type="PIRSR" id="PIRSR001589-1"/>
    </source>
</evidence>
<comment type="caution">
    <text evidence="12">The sequence shown here is derived from an EMBL/GenBank/DDBJ whole genome shotgun (WGS) entry which is preliminary data.</text>
</comment>
<evidence type="ECO:0000259" key="11">
    <source>
        <dbReference type="PROSITE" id="PS51278"/>
    </source>
</evidence>
<evidence type="ECO:0000256" key="6">
    <source>
        <dbReference type="ARBA" id="ARBA00022962"/>
    </source>
</evidence>
<evidence type="ECO:0000256" key="10">
    <source>
        <dbReference type="PIRSR" id="PIRSR001589-3"/>
    </source>
</evidence>
<dbReference type="PANTHER" id="PTHR43284:SF1">
    <property type="entry name" value="ASPARAGINE SYNTHETASE"/>
    <property type="match status" value="1"/>
</dbReference>
<dbReference type="EMBL" id="JPWH01000002">
    <property type="protein sequence ID" value="RCK53628.1"/>
    <property type="molecule type" value="Genomic_DNA"/>
</dbReference>
<dbReference type="SUPFAM" id="SSF52402">
    <property type="entry name" value="Adenine nucleotide alpha hydrolases-like"/>
    <property type="match status" value="1"/>
</dbReference>
<keyword evidence="4 9" id="KW-0547">Nucleotide-binding</keyword>
<comment type="similarity">
    <text evidence="2">Belongs to the asparagine synthetase family.</text>
</comment>
<feature type="binding site" evidence="9">
    <location>
        <position position="300"/>
    </location>
    <ligand>
        <name>ATP</name>
        <dbReference type="ChEBI" id="CHEBI:30616"/>
    </ligand>
</feature>
<dbReference type="GO" id="GO:0006529">
    <property type="term" value="P:asparagine biosynthetic process"/>
    <property type="evidence" value="ECO:0007669"/>
    <property type="project" value="UniProtKB-KW"/>
</dbReference>
<dbReference type="Pfam" id="PF00733">
    <property type="entry name" value="Asn_synthase"/>
    <property type="match status" value="1"/>
</dbReference>
<feature type="binding site" evidence="9">
    <location>
        <position position="104"/>
    </location>
    <ligand>
        <name>L-glutamine</name>
        <dbReference type="ChEBI" id="CHEBI:58359"/>
    </ligand>
</feature>
<dbReference type="EC" id="6.3.5.4" evidence="3"/>
<evidence type="ECO:0000256" key="9">
    <source>
        <dbReference type="PIRSR" id="PIRSR001589-2"/>
    </source>
</evidence>
<dbReference type="InterPro" id="IPR017932">
    <property type="entry name" value="GATase_2_dom"/>
</dbReference>
<dbReference type="GO" id="GO:0005524">
    <property type="term" value="F:ATP binding"/>
    <property type="evidence" value="ECO:0007669"/>
    <property type="project" value="UniProtKB-KW"/>
</dbReference>
<protein>
    <recommendedName>
        <fullName evidence="3">asparagine synthase (glutamine-hydrolyzing)</fullName>
        <ecNumber evidence="3">6.3.5.4</ecNumber>
    </recommendedName>
</protein>
<dbReference type="RefSeq" id="WP_114087049.1">
    <property type="nucleotide sequence ID" value="NZ_JPWH01000002.1"/>
</dbReference>
<feature type="binding site" evidence="9">
    <location>
        <begin position="373"/>
        <end position="374"/>
    </location>
    <ligand>
        <name>ATP</name>
        <dbReference type="ChEBI" id="CHEBI:30616"/>
    </ligand>
</feature>
<dbReference type="InterPro" id="IPR029055">
    <property type="entry name" value="Ntn_hydrolases_N"/>
</dbReference>
<proteinExistence type="inferred from homology"/>
<evidence type="ECO:0000256" key="7">
    <source>
        <dbReference type="ARBA" id="ARBA00048741"/>
    </source>
</evidence>
<keyword evidence="5 9" id="KW-0067">ATP-binding</keyword>
<comment type="pathway">
    <text evidence="1">Amino-acid biosynthesis; L-asparagine biosynthesis; L-asparagine from L-aspartate (L-Gln route): step 1/1.</text>
</comment>
<dbReference type="AlphaFoldDB" id="A0A367XJ34"/>
<dbReference type="SUPFAM" id="SSF56235">
    <property type="entry name" value="N-terminal nucleophile aminohydrolases (Ntn hydrolases)"/>
    <property type="match status" value="1"/>
</dbReference>
<accession>A0A367XJ34</accession>
<reference evidence="12 13" key="1">
    <citation type="submission" date="2014-07" db="EMBL/GenBank/DDBJ databases">
        <title>Draft genome sequence of Thalassospira profundimaris S25-3-2.</title>
        <authorList>
            <person name="Lai Q."/>
            <person name="Shao Z."/>
        </authorList>
    </citation>
    <scope>NUCLEOTIDE SEQUENCE [LARGE SCALE GENOMIC DNA]</scope>
    <source>
        <strain evidence="12 13">S25-3-2</strain>
    </source>
</reference>
<dbReference type="PIRSF" id="PIRSF001589">
    <property type="entry name" value="Asn_synthetase_glu-h"/>
    <property type="match status" value="1"/>
</dbReference>
<keyword evidence="8" id="KW-0061">Asparagine biosynthesis</keyword>
<dbReference type="InterPro" id="IPR051786">
    <property type="entry name" value="ASN_synthetase/amidase"/>
</dbReference>
<dbReference type="Proteomes" id="UP000252517">
    <property type="component" value="Unassembled WGS sequence"/>
</dbReference>